<dbReference type="PANTHER" id="PTHR21539:SF0">
    <property type="entry name" value="SAGA-ASSOCIATED FACTOR 29"/>
    <property type="match status" value="1"/>
</dbReference>
<accession>A0A0L0D1L7</accession>
<dbReference type="AlphaFoldDB" id="A0A0L0D1L7"/>
<sequence>MVFKVGDMVAARVRVENRPQWAMMKVSAVEGTDESSEPSSYVVVDLYPDSDDEAVVHKVKAKNMLAFPPNPDPELPNESGTHIYALWYENSDWSTVFYSAYVAGPSEYGDDWISVRYVGSRKLFDVPTDKVFRDPKPRKSASGGTSASSAKSSKSEAEKRKSGRKRKSRSAATPADTKSEGGDEASAPPPAKQAKSNSVSGSGARPRISVGFAGAQRQSTSGKGSGSGTPTTGKRDTAFALAMARQAEEQAEAGSAPRMASASYELGEAGEEIKLDSLLSPGRIQFCLKKKDMVSVLHKKRALMRSS</sequence>
<evidence type="ECO:0000313" key="3">
    <source>
        <dbReference type="EMBL" id="KNC46030.1"/>
    </source>
</evidence>
<dbReference type="InterPro" id="IPR037802">
    <property type="entry name" value="SGF29"/>
</dbReference>
<keyword evidence="4" id="KW-1185">Reference proteome</keyword>
<proteinExistence type="predicted"/>
<feature type="compositionally biased region" description="Low complexity" evidence="1">
    <location>
        <begin position="140"/>
        <end position="152"/>
    </location>
</feature>
<feature type="domain" description="SGF29 C-terminal" evidence="2">
    <location>
        <begin position="1"/>
        <end position="140"/>
    </location>
</feature>
<dbReference type="InterPro" id="IPR010750">
    <property type="entry name" value="SGF29_tudor-like_dom"/>
</dbReference>
<dbReference type="GeneID" id="25559968"/>
<evidence type="ECO:0000259" key="2">
    <source>
        <dbReference type="PROSITE" id="PS51518"/>
    </source>
</evidence>
<dbReference type="GO" id="GO:0000124">
    <property type="term" value="C:SAGA complex"/>
    <property type="evidence" value="ECO:0007669"/>
    <property type="project" value="InterPro"/>
</dbReference>
<gene>
    <name evidence="3" type="ORF">AMSG_00148</name>
</gene>
<reference evidence="3 4" key="1">
    <citation type="submission" date="2010-05" db="EMBL/GenBank/DDBJ databases">
        <title>The Genome Sequence of Thecamonas trahens ATCC 50062.</title>
        <authorList>
            <consortium name="The Broad Institute Genome Sequencing Platform"/>
            <person name="Russ C."/>
            <person name="Cuomo C."/>
            <person name="Shea T."/>
            <person name="Young S.K."/>
            <person name="Zeng Q."/>
            <person name="Koehrsen M."/>
            <person name="Haas B."/>
            <person name="Borodovsky M."/>
            <person name="Guigo R."/>
            <person name="Alvarado L."/>
            <person name="Berlin A."/>
            <person name="Bochicchio J."/>
            <person name="Borenstein D."/>
            <person name="Chapman S."/>
            <person name="Chen Z."/>
            <person name="Freedman E."/>
            <person name="Gellesch M."/>
            <person name="Goldberg J."/>
            <person name="Griggs A."/>
            <person name="Gujja S."/>
            <person name="Heilman E."/>
            <person name="Heiman D."/>
            <person name="Hepburn T."/>
            <person name="Howarth C."/>
            <person name="Jen D."/>
            <person name="Larson L."/>
            <person name="Mehta T."/>
            <person name="Park D."/>
            <person name="Pearson M."/>
            <person name="Roberts A."/>
            <person name="Saif S."/>
            <person name="Shenoy N."/>
            <person name="Sisk P."/>
            <person name="Stolte C."/>
            <person name="Sykes S."/>
            <person name="Thomson T."/>
            <person name="Walk T."/>
            <person name="White J."/>
            <person name="Yandava C."/>
            <person name="Burger G."/>
            <person name="Gray M.W."/>
            <person name="Holland P.W.H."/>
            <person name="King N."/>
            <person name="Lang F.B.F."/>
            <person name="Roger A.J."/>
            <person name="Ruiz-Trillo I."/>
            <person name="Lander E."/>
            <person name="Nusbaum C."/>
        </authorList>
    </citation>
    <scope>NUCLEOTIDE SEQUENCE [LARGE SCALE GENOMIC DNA]</scope>
    <source>
        <strain evidence="3 4">ATCC 50062</strain>
    </source>
</reference>
<dbReference type="EMBL" id="GL349433">
    <property type="protein sequence ID" value="KNC46030.1"/>
    <property type="molecule type" value="Genomic_DNA"/>
</dbReference>
<organism evidence="3 4">
    <name type="scientific">Thecamonas trahens ATCC 50062</name>
    <dbReference type="NCBI Taxonomy" id="461836"/>
    <lineage>
        <taxon>Eukaryota</taxon>
        <taxon>Apusozoa</taxon>
        <taxon>Apusomonadida</taxon>
        <taxon>Apusomonadidae</taxon>
        <taxon>Thecamonas</taxon>
    </lineage>
</organism>
<evidence type="ECO:0000256" key="1">
    <source>
        <dbReference type="SAM" id="MobiDB-lite"/>
    </source>
</evidence>
<dbReference type="PANTHER" id="PTHR21539">
    <property type="entry name" value="SAGA-ASSOCIATED FACTOR 29"/>
    <property type="match status" value="1"/>
</dbReference>
<feature type="region of interest" description="Disordered" evidence="1">
    <location>
        <begin position="129"/>
        <end position="260"/>
    </location>
</feature>
<evidence type="ECO:0000313" key="4">
    <source>
        <dbReference type="Proteomes" id="UP000054408"/>
    </source>
</evidence>
<name>A0A0L0D1L7_THETB</name>
<dbReference type="RefSeq" id="XP_013763010.1">
    <property type="nucleotide sequence ID" value="XM_013907556.1"/>
</dbReference>
<dbReference type="Pfam" id="PF07039">
    <property type="entry name" value="SGF29_Tudor"/>
    <property type="match status" value="1"/>
</dbReference>
<protein>
    <recommendedName>
        <fullName evidence="2">SGF29 C-terminal domain-containing protein</fullName>
    </recommendedName>
</protein>
<dbReference type="PROSITE" id="PS51518">
    <property type="entry name" value="SGF29_C"/>
    <property type="match status" value="1"/>
</dbReference>
<dbReference type="Proteomes" id="UP000054408">
    <property type="component" value="Unassembled WGS sequence"/>
</dbReference>